<dbReference type="AlphaFoldDB" id="A0A543J7R9"/>
<dbReference type="EMBL" id="VFPP01000001">
    <property type="protein sequence ID" value="TQM78852.1"/>
    <property type="molecule type" value="Genomic_DNA"/>
</dbReference>
<sequence>MTSDVLTAVAALEPRLRDAAARADGERRLADDTVAVLRDAGTFRATRPARFGGADASIRAHLDLSSAVAAIDGGAGWCTALWNGGNWITGLYPEQAQEDVWGAEPEALISGTLMPGGTVGRVAGGYRLSGSWNYASGIGHASWGLAAAPLEDGLGWLLVPRADFEVVDEWHVAGMRSTGSNRFVVRDALVPDHRVLRLERMVAGDNVTSATTPTHRAAFVASLVTMVSGPLLGLGRAAVAHVVDAAADKGIAYTGFDRQRDSSAFQLQVAEAAAAVDGAELHAYRAADALDRHAAEATYPPELLRARCRADASVAVRNVTRALETLMYAHGSRGFADASPLQRIWRDANVAARHGMLLPQVNLELYGAALVGAENTVSPFL</sequence>
<organism evidence="3 4">
    <name type="scientific">Saccharothrix saharensis</name>
    <dbReference type="NCBI Taxonomy" id="571190"/>
    <lineage>
        <taxon>Bacteria</taxon>
        <taxon>Bacillati</taxon>
        <taxon>Actinomycetota</taxon>
        <taxon>Actinomycetes</taxon>
        <taxon>Pseudonocardiales</taxon>
        <taxon>Pseudonocardiaceae</taxon>
        <taxon>Saccharothrix</taxon>
    </lineage>
</organism>
<dbReference type="InterPro" id="IPR037069">
    <property type="entry name" value="AcylCoA_DH/ox_N_sf"/>
</dbReference>
<dbReference type="GO" id="GO:0003995">
    <property type="term" value="F:acyl-CoA dehydrogenase activity"/>
    <property type="evidence" value="ECO:0007669"/>
    <property type="project" value="TreeGrafter"/>
</dbReference>
<reference evidence="3 4" key="1">
    <citation type="submission" date="2019-06" db="EMBL/GenBank/DDBJ databases">
        <title>Sequencing the genomes of 1000 actinobacteria strains.</title>
        <authorList>
            <person name="Klenk H.-P."/>
        </authorList>
    </citation>
    <scope>NUCLEOTIDE SEQUENCE [LARGE SCALE GENOMIC DNA]</scope>
    <source>
        <strain evidence="3 4">DSM 45456</strain>
    </source>
</reference>
<dbReference type="RefSeq" id="WP_141975711.1">
    <property type="nucleotide sequence ID" value="NZ_VFPP01000001.1"/>
</dbReference>
<dbReference type="PIRSF" id="PIRSF016578">
    <property type="entry name" value="HsaA"/>
    <property type="match status" value="1"/>
</dbReference>
<dbReference type="SUPFAM" id="SSF47203">
    <property type="entry name" value="Acyl-CoA dehydrogenase C-terminal domain-like"/>
    <property type="match status" value="1"/>
</dbReference>
<evidence type="ECO:0000259" key="2">
    <source>
        <dbReference type="Pfam" id="PF08028"/>
    </source>
</evidence>
<comment type="caution">
    <text evidence="3">The sequence shown here is derived from an EMBL/GenBank/DDBJ whole genome shotgun (WGS) entry which is preliminary data.</text>
</comment>
<dbReference type="Gene3D" id="1.20.140.10">
    <property type="entry name" value="Butyryl-CoA Dehydrogenase, subunit A, domain 3"/>
    <property type="match status" value="1"/>
</dbReference>
<proteinExistence type="predicted"/>
<dbReference type="PANTHER" id="PTHR43884:SF25">
    <property type="entry name" value="ACYL-COA DEHYDROGENASE YDBM-RELATED"/>
    <property type="match status" value="1"/>
</dbReference>
<dbReference type="InterPro" id="IPR036250">
    <property type="entry name" value="AcylCo_DH-like_C"/>
</dbReference>
<accession>A0A543J7R9</accession>
<dbReference type="Gene3D" id="1.10.540.10">
    <property type="entry name" value="Acyl-CoA dehydrogenase/oxidase, N-terminal domain"/>
    <property type="match status" value="1"/>
</dbReference>
<keyword evidence="1" id="KW-0560">Oxidoreductase</keyword>
<dbReference type="PANTHER" id="PTHR43884">
    <property type="entry name" value="ACYL-COA DEHYDROGENASE"/>
    <property type="match status" value="1"/>
</dbReference>
<evidence type="ECO:0000313" key="4">
    <source>
        <dbReference type="Proteomes" id="UP000316628"/>
    </source>
</evidence>
<feature type="domain" description="Acyl-CoA dehydrogenase C-terminal" evidence="2">
    <location>
        <begin position="226"/>
        <end position="356"/>
    </location>
</feature>
<protein>
    <submittedName>
        <fullName evidence="3">Alkylation response protein AidB-like acyl-CoA dehydrogenase</fullName>
    </submittedName>
</protein>
<name>A0A543J7R9_9PSEU</name>
<dbReference type="Pfam" id="PF08028">
    <property type="entry name" value="Acyl-CoA_dh_2"/>
    <property type="match status" value="1"/>
</dbReference>
<dbReference type="Gene3D" id="2.40.110.10">
    <property type="entry name" value="Butyryl-CoA Dehydrogenase, subunit A, domain 2"/>
    <property type="match status" value="1"/>
</dbReference>
<dbReference type="Proteomes" id="UP000316628">
    <property type="component" value="Unassembled WGS sequence"/>
</dbReference>
<dbReference type="InterPro" id="IPR013107">
    <property type="entry name" value="Acyl-CoA_DH_C"/>
</dbReference>
<dbReference type="OrthoDB" id="3402961at2"/>
<evidence type="ECO:0000313" key="3">
    <source>
        <dbReference type="EMBL" id="TQM78852.1"/>
    </source>
</evidence>
<keyword evidence="4" id="KW-1185">Reference proteome</keyword>
<dbReference type="InterPro" id="IPR009100">
    <property type="entry name" value="AcylCoA_DH/oxidase_NM_dom_sf"/>
</dbReference>
<evidence type="ECO:0000256" key="1">
    <source>
        <dbReference type="ARBA" id="ARBA00023002"/>
    </source>
</evidence>
<dbReference type="InterPro" id="IPR046373">
    <property type="entry name" value="Acyl-CoA_Oxase/DH_mid-dom_sf"/>
</dbReference>
<gene>
    <name evidence="3" type="ORF">FHX81_1135</name>
</gene>
<dbReference type="SUPFAM" id="SSF56645">
    <property type="entry name" value="Acyl-CoA dehydrogenase NM domain-like"/>
    <property type="match status" value="1"/>
</dbReference>
<dbReference type="GO" id="GO:0050660">
    <property type="term" value="F:flavin adenine dinucleotide binding"/>
    <property type="evidence" value="ECO:0007669"/>
    <property type="project" value="InterPro"/>
</dbReference>